<comment type="caution">
    <text evidence="4">The sequence shown here is derived from an EMBL/GenBank/DDBJ whole genome shotgun (WGS) entry which is preliminary data.</text>
</comment>
<accession>A0A9D1TNX8</accession>
<reference evidence="4" key="2">
    <citation type="submission" date="2021-04" db="EMBL/GenBank/DDBJ databases">
        <authorList>
            <person name="Gilroy R."/>
        </authorList>
    </citation>
    <scope>NUCLEOTIDE SEQUENCE</scope>
    <source>
        <strain evidence="4">ChiHecec2B26-446</strain>
    </source>
</reference>
<proteinExistence type="predicted"/>
<dbReference type="Pfam" id="PF06180">
    <property type="entry name" value="CbiK"/>
    <property type="match status" value="1"/>
</dbReference>
<gene>
    <name evidence="4" type="ORF">H9894_02695</name>
</gene>
<feature type="binding site" evidence="2">
    <location>
        <position position="240"/>
    </location>
    <ligand>
        <name>Co(2+)</name>
        <dbReference type="ChEBI" id="CHEBI:48828"/>
    </ligand>
</feature>
<dbReference type="PROSITE" id="PS51257">
    <property type="entry name" value="PROKAR_LIPOPROTEIN"/>
    <property type="match status" value="1"/>
</dbReference>
<name>A0A9D1TNX8_9BACT</name>
<keyword evidence="2" id="KW-0170">Cobalt</keyword>
<dbReference type="AlphaFoldDB" id="A0A9D1TNX8"/>
<keyword evidence="3" id="KW-0732">Signal</keyword>
<reference evidence="4" key="1">
    <citation type="journal article" date="2021" name="PeerJ">
        <title>Extensive microbial diversity within the chicken gut microbiome revealed by metagenomics and culture.</title>
        <authorList>
            <person name="Gilroy R."/>
            <person name="Ravi A."/>
            <person name="Getino M."/>
            <person name="Pursley I."/>
            <person name="Horton D.L."/>
            <person name="Alikhan N.F."/>
            <person name="Baker D."/>
            <person name="Gharbi K."/>
            <person name="Hall N."/>
            <person name="Watson M."/>
            <person name="Adriaenssens E.M."/>
            <person name="Foster-Nyarko E."/>
            <person name="Jarju S."/>
            <person name="Secka A."/>
            <person name="Antonio M."/>
            <person name="Oren A."/>
            <person name="Chaudhuri R.R."/>
            <person name="La Ragione R."/>
            <person name="Hildebrand F."/>
            <person name="Pallen M.J."/>
        </authorList>
    </citation>
    <scope>NUCLEOTIDE SEQUENCE</scope>
    <source>
        <strain evidence="4">ChiHecec2B26-446</strain>
    </source>
</reference>
<feature type="chain" id="PRO_5038547649" evidence="3">
    <location>
        <begin position="29"/>
        <end position="299"/>
    </location>
</feature>
<dbReference type="PIRSF" id="PIRSF033579">
    <property type="entry name" value="Anaer_Co_chel"/>
    <property type="match status" value="1"/>
</dbReference>
<dbReference type="GO" id="GO:0019251">
    <property type="term" value="P:anaerobic cobalamin biosynthetic process"/>
    <property type="evidence" value="ECO:0007669"/>
    <property type="project" value="InterPro"/>
</dbReference>
<evidence type="ECO:0000256" key="1">
    <source>
        <dbReference type="PIRSR" id="PIRSR033579-1"/>
    </source>
</evidence>
<evidence type="ECO:0000313" key="4">
    <source>
        <dbReference type="EMBL" id="HIW00080.1"/>
    </source>
</evidence>
<dbReference type="EMBL" id="DXHV01000032">
    <property type="protein sequence ID" value="HIW00080.1"/>
    <property type="molecule type" value="Genomic_DNA"/>
</dbReference>
<dbReference type="Gene3D" id="3.40.50.1400">
    <property type="match status" value="2"/>
</dbReference>
<feature type="binding site" evidence="2">
    <location>
        <position position="177"/>
    </location>
    <ligand>
        <name>Co(2+)</name>
        <dbReference type="ChEBI" id="CHEBI:48828"/>
    </ligand>
</feature>
<dbReference type="GO" id="GO:0016852">
    <property type="term" value="F:sirohydrochlorin cobaltochelatase activity"/>
    <property type="evidence" value="ECO:0007669"/>
    <property type="project" value="InterPro"/>
</dbReference>
<evidence type="ECO:0000313" key="5">
    <source>
        <dbReference type="Proteomes" id="UP000886752"/>
    </source>
</evidence>
<protein>
    <submittedName>
        <fullName evidence="4">Sirohydrochlorin cobaltochelatase</fullName>
    </submittedName>
</protein>
<evidence type="ECO:0000256" key="3">
    <source>
        <dbReference type="SAM" id="SignalP"/>
    </source>
</evidence>
<keyword evidence="2" id="KW-0479">Metal-binding</keyword>
<dbReference type="InterPro" id="IPR010388">
    <property type="entry name" value="Anaerobic_Co-chelatase"/>
</dbReference>
<dbReference type="SUPFAM" id="SSF53800">
    <property type="entry name" value="Chelatase"/>
    <property type="match status" value="1"/>
</dbReference>
<evidence type="ECO:0000256" key="2">
    <source>
        <dbReference type="PIRSR" id="PIRSR033579-3"/>
    </source>
</evidence>
<dbReference type="GO" id="GO:0046872">
    <property type="term" value="F:metal ion binding"/>
    <property type="evidence" value="ECO:0007669"/>
    <property type="project" value="UniProtKB-KW"/>
</dbReference>
<organism evidence="4 5">
    <name type="scientific">Candidatus Desulfovibrio intestinipullorum</name>
    <dbReference type="NCBI Taxonomy" id="2838536"/>
    <lineage>
        <taxon>Bacteria</taxon>
        <taxon>Pseudomonadati</taxon>
        <taxon>Thermodesulfobacteriota</taxon>
        <taxon>Desulfovibrionia</taxon>
        <taxon>Desulfovibrionales</taxon>
        <taxon>Desulfovibrionaceae</taxon>
        <taxon>Desulfovibrio</taxon>
    </lineage>
</organism>
<dbReference type="Proteomes" id="UP000886752">
    <property type="component" value="Unassembled WGS sequence"/>
</dbReference>
<sequence>MRQPRLLCSLLLTLVLACQFCLASLAQAAQPSGIVLVAFGTSVDAARSSLQAVEAAYAKAYPGTPLIWAYTSDTIRTKLAREGQKVFSVREALDECARLGIVDVRVQSLHITPGEEFSQLQRLLVRYVTLYPTRFDHVWLGHPLLESSRDLEDVLCAVMDSLPATRTARDAVVLMAHGNSRGPGDLTLACVATAFNTSDPRVFLATVEGANGFAELVPVLEDQHPARVYLQPFMLVAGDHARNDLAGEDSSSWASQLKARGLAVEACLTGLGTLPGIQHIFVRHTAETTDDLVHPAKTF</sequence>
<feature type="active site" description="Proton acceptor" evidence="1">
    <location>
        <position position="177"/>
    </location>
</feature>
<feature type="binding site" evidence="2">
    <location>
        <position position="208"/>
    </location>
    <ligand>
        <name>Co(2+)</name>
        <dbReference type="ChEBI" id="CHEBI:48828"/>
    </ligand>
</feature>
<feature type="signal peptide" evidence="3">
    <location>
        <begin position="1"/>
        <end position="28"/>
    </location>
</feature>